<evidence type="ECO:0000256" key="1">
    <source>
        <dbReference type="ARBA" id="ARBA00010617"/>
    </source>
</evidence>
<dbReference type="InterPro" id="IPR002397">
    <property type="entry name" value="Cyt_P450_B"/>
</dbReference>
<dbReference type="Gene3D" id="1.10.630.10">
    <property type="entry name" value="Cytochrome P450"/>
    <property type="match status" value="1"/>
</dbReference>
<evidence type="ECO:0000256" key="2">
    <source>
        <dbReference type="ARBA" id="ARBA00022617"/>
    </source>
</evidence>
<dbReference type="FunFam" id="1.10.630.10:FF:000018">
    <property type="entry name" value="Cytochrome P450 monooxygenase"/>
    <property type="match status" value="1"/>
</dbReference>
<comment type="similarity">
    <text evidence="1 7">Belongs to the cytochrome P450 family.</text>
</comment>
<sequence length="401" mass="44378">MTDSPLVPFTPGPQGRLPAEFTRRHREDPLAPVTFPSGDEAVMAVRFEDVVTVLSDPRFSRELNYPGAPRMVLGQDLSSDPDQILNMDPPRHTRFRRLLSGTFTPRQIANWRPRVRAIANEMIDEMLVGAKEGPVDFVTAFAFPLPIQVICDIMGVDGIDTARVRQWSDDLLSTAALTPDQRLHSAFEFAIYMAEMVTAHRAAPGDGLIAMLIDARDDDGNDRLNDDELTRIAMMLVAAGHETTASVLTRGLLRLLEPRERYAALAESPEMVEHAVEELLRMEIPGDNGLPRVAKEDVELSCGVVRKGQAILSPPIAANHDPEVFPEPEEYRPGREQAHIAFGRGAHYCLGANLARMELQEAFAALAERLPDLRLAQPAADVPWSTGHLVRRPQNLFVLPG</sequence>
<dbReference type="InterPro" id="IPR001128">
    <property type="entry name" value="Cyt_P450"/>
</dbReference>
<keyword evidence="2 7" id="KW-0349">Heme</keyword>
<dbReference type="PROSITE" id="PS00086">
    <property type="entry name" value="CYTOCHROME_P450"/>
    <property type="match status" value="1"/>
</dbReference>
<dbReference type="InterPro" id="IPR017972">
    <property type="entry name" value="Cyt_P450_CS"/>
</dbReference>
<dbReference type="CDD" id="cd11031">
    <property type="entry name" value="Cyp158A-like"/>
    <property type="match status" value="1"/>
</dbReference>
<evidence type="ECO:0000256" key="5">
    <source>
        <dbReference type="ARBA" id="ARBA00023004"/>
    </source>
</evidence>
<dbReference type="EMBL" id="JAGEOJ010000016">
    <property type="protein sequence ID" value="MBO2452424.1"/>
    <property type="molecule type" value="Genomic_DNA"/>
</dbReference>
<accession>A0A939T7V3</accession>
<dbReference type="Pfam" id="PF00067">
    <property type="entry name" value="p450"/>
    <property type="match status" value="1"/>
</dbReference>
<proteinExistence type="inferred from homology"/>
<evidence type="ECO:0000256" key="3">
    <source>
        <dbReference type="ARBA" id="ARBA00022723"/>
    </source>
</evidence>
<evidence type="ECO:0000256" key="7">
    <source>
        <dbReference type="RuleBase" id="RU000461"/>
    </source>
</evidence>
<evidence type="ECO:0000313" key="8">
    <source>
        <dbReference type="EMBL" id="MBO2452424.1"/>
    </source>
</evidence>
<dbReference type="PANTHER" id="PTHR46696:SF1">
    <property type="entry name" value="CYTOCHROME P450 YJIB-RELATED"/>
    <property type="match status" value="1"/>
</dbReference>
<dbReference type="GO" id="GO:0004497">
    <property type="term" value="F:monooxygenase activity"/>
    <property type="evidence" value="ECO:0007669"/>
    <property type="project" value="UniProtKB-KW"/>
</dbReference>
<dbReference type="Proteomes" id="UP000669179">
    <property type="component" value="Unassembled WGS sequence"/>
</dbReference>
<evidence type="ECO:0000313" key="9">
    <source>
        <dbReference type="Proteomes" id="UP000669179"/>
    </source>
</evidence>
<dbReference type="SUPFAM" id="SSF48264">
    <property type="entry name" value="Cytochrome P450"/>
    <property type="match status" value="1"/>
</dbReference>
<name>A0A939T7V3_9ACTN</name>
<dbReference type="InterPro" id="IPR036396">
    <property type="entry name" value="Cyt_P450_sf"/>
</dbReference>
<keyword evidence="9" id="KW-1185">Reference proteome</keyword>
<evidence type="ECO:0000256" key="6">
    <source>
        <dbReference type="ARBA" id="ARBA00023033"/>
    </source>
</evidence>
<dbReference type="AlphaFoldDB" id="A0A939T7V3"/>
<comment type="caution">
    <text evidence="8">The sequence shown here is derived from an EMBL/GenBank/DDBJ whole genome shotgun (WGS) entry which is preliminary data.</text>
</comment>
<dbReference type="GO" id="GO:0016705">
    <property type="term" value="F:oxidoreductase activity, acting on paired donors, with incorporation or reduction of molecular oxygen"/>
    <property type="evidence" value="ECO:0007669"/>
    <property type="project" value="InterPro"/>
</dbReference>
<dbReference type="PRINTS" id="PR00359">
    <property type="entry name" value="BP450"/>
</dbReference>
<keyword evidence="4 7" id="KW-0560">Oxidoreductase</keyword>
<dbReference type="GO" id="GO:0020037">
    <property type="term" value="F:heme binding"/>
    <property type="evidence" value="ECO:0007669"/>
    <property type="project" value="InterPro"/>
</dbReference>
<organism evidence="8 9">
    <name type="scientific">Actinomadura barringtoniae</name>
    <dbReference type="NCBI Taxonomy" id="1427535"/>
    <lineage>
        <taxon>Bacteria</taxon>
        <taxon>Bacillati</taxon>
        <taxon>Actinomycetota</taxon>
        <taxon>Actinomycetes</taxon>
        <taxon>Streptosporangiales</taxon>
        <taxon>Thermomonosporaceae</taxon>
        <taxon>Actinomadura</taxon>
    </lineage>
</organism>
<dbReference type="InterPro" id="IPR018247">
    <property type="entry name" value="EF_Hand_1_Ca_BS"/>
</dbReference>
<evidence type="ECO:0000256" key="4">
    <source>
        <dbReference type="ARBA" id="ARBA00023002"/>
    </source>
</evidence>
<keyword evidence="3 7" id="KW-0479">Metal-binding</keyword>
<dbReference type="RefSeq" id="WP_208260442.1">
    <property type="nucleotide sequence ID" value="NZ_JAGEOJ010000016.1"/>
</dbReference>
<dbReference type="PANTHER" id="PTHR46696">
    <property type="entry name" value="P450, PUTATIVE (EUROFUNG)-RELATED"/>
    <property type="match status" value="1"/>
</dbReference>
<dbReference type="GO" id="GO:0005506">
    <property type="term" value="F:iron ion binding"/>
    <property type="evidence" value="ECO:0007669"/>
    <property type="project" value="InterPro"/>
</dbReference>
<protein>
    <submittedName>
        <fullName evidence="8">Cytochrome P450</fullName>
    </submittedName>
</protein>
<dbReference type="PRINTS" id="PR00385">
    <property type="entry name" value="P450"/>
</dbReference>
<keyword evidence="5 7" id="KW-0408">Iron</keyword>
<dbReference type="PROSITE" id="PS00018">
    <property type="entry name" value="EF_HAND_1"/>
    <property type="match status" value="1"/>
</dbReference>
<keyword evidence="6 7" id="KW-0503">Monooxygenase</keyword>
<gene>
    <name evidence="8" type="ORF">J4573_35410</name>
</gene>
<reference evidence="8" key="1">
    <citation type="submission" date="2021-03" db="EMBL/GenBank/DDBJ databases">
        <authorList>
            <person name="Kanchanasin P."/>
            <person name="Saeng-In P."/>
            <person name="Phongsopitanun W."/>
            <person name="Yuki M."/>
            <person name="Kudo T."/>
            <person name="Ohkuma M."/>
            <person name="Tanasupawat S."/>
        </authorList>
    </citation>
    <scope>NUCLEOTIDE SEQUENCE</scope>
    <source>
        <strain evidence="8">GKU 128</strain>
    </source>
</reference>